<evidence type="ECO:0000259" key="2">
    <source>
        <dbReference type="SMART" id="SM00635"/>
    </source>
</evidence>
<keyword evidence="1" id="KW-1133">Transmembrane helix</keyword>
<dbReference type="Pfam" id="PF02368">
    <property type="entry name" value="Big_2"/>
    <property type="match status" value="2"/>
</dbReference>
<name>A0A371AQS6_9FIRM</name>
<keyword evidence="1" id="KW-0472">Membrane</keyword>
<evidence type="ECO:0000313" key="3">
    <source>
        <dbReference type="EMBL" id="RDU21882.1"/>
    </source>
</evidence>
<feature type="transmembrane region" description="Helical" evidence="1">
    <location>
        <begin position="387"/>
        <end position="409"/>
    </location>
</feature>
<keyword evidence="1" id="KW-0812">Transmembrane</keyword>
<organism evidence="3 4">
    <name type="scientific">Anaerosacchariphilus polymeriproducens</name>
    <dbReference type="NCBI Taxonomy" id="1812858"/>
    <lineage>
        <taxon>Bacteria</taxon>
        <taxon>Bacillati</taxon>
        <taxon>Bacillota</taxon>
        <taxon>Clostridia</taxon>
        <taxon>Lachnospirales</taxon>
        <taxon>Lachnospiraceae</taxon>
        <taxon>Anaerosacchariphilus</taxon>
    </lineage>
</organism>
<dbReference type="Gene3D" id="2.60.40.1080">
    <property type="match status" value="2"/>
</dbReference>
<feature type="domain" description="BIG2" evidence="2">
    <location>
        <begin position="137"/>
        <end position="211"/>
    </location>
</feature>
<reference evidence="3 4" key="1">
    <citation type="submission" date="2018-07" db="EMBL/GenBank/DDBJ databases">
        <title>Anaerosacharophilus polymeroproducens gen. nov. sp. nov., an anaerobic bacterium isolated from salt field.</title>
        <authorList>
            <person name="Kim W."/>
            <person name="Yang S.-H."/>
            <person name="Oh J."/>
            <person name="Lee J.-H."/>
            <person name="Kwon K.K."/>
        </authorList>
    </citation>
    <scope>NUCLEOTIDE SEQUENCE [LARGE SCALE GENOMIC DNA]</scope>
    <source>
        <strain evidence="3 4">MCWD5</strain>
    </source>
</reference>
<dbReference type="InterPro" id="IPR008964">
    <property type="entry name" value="Invasin/intimin_cell_adhesion"/>
</dbReference>
<evidence type="ECO:0000313" key="4">
    <source>
        <dbReference type="Proteomes" id="UP000255036"/>
    </source>
</evidence>
<dbReference type="EMBL" id="QRCT01000051">
    <property type="protein sequence ID" value="RDU21882.1"/>
    <property type="molecule type" value="Genomic_DNA"/>
</dbReference>
<dbReference type="InterPro" id="IPR003343">
    <property type="entry name" value="Big_2"/>
</dbReference>
<evidence type="ECO:0000256" key="1">
    <source>
        <dbReference type="SAM" id="Phobius"/>
    </source>
</evidence>
<dbReference type="SMART" id="SM00635">
    <property type="entry name" value="BID_2"/>
    <property type="match status" value="2"/>
</dbReference>
<dbReference type="AlphaFoldDB" id="A0A371AQS6"/>
<feature type="domain" description="BIG2" evidence="2">
    <location>
        <begin position="54"/>
        <end position="131"/>
    </location>
</feature>
<proteinExistence type="predicted"/>
<dbReference type="SUPFAM" id="SSF49373">
    <property type="entry name" value="Invasin/intimin cell-adhesion fragments"/>
    <property type="match status" value="2"/>
</dbReference>
<dbReference type="OrthoDB" id="2046310at2"/>
<sequence length="416" mass="46934">MKNRIKLKMIIAFFLIILSIFVHGLNKFDKFCYASAKVTEKGNEIQSSEMFVIPVSYIEINDYEKNLEVEKTMNLTANVVPSNATDSTITYTSSNPAVATVNSSGEVKGISQGSVTIHIKAGNVEKDVTLNVKVSAVQIEVNFSYLVLKPQEEFQLNAKAIPEQANQNITYRSKDETIASVSNEGKVTAKAKGTTTIIVSNSDISNAVTVIVNDTVYKNEEEQKESGMKNEKNLGKQDYSKSEQNLIDLINKKEAGLMVNVKDYQKISKNILKKLYEKKMDLIVNAKDYTITLKGDDIKNYENELNTEIEFFQELNGTAFVLNNGKKLPGNITFTPNKENTKEFYIYLYNETKNKYEKLGKKKMREFVLNEPGKYLILEHKMSDVKVSIVMIAAMVIVLAGIIAGYVGVKKKYWFW</sequence>
<accession>A0A371AQS6</accession>
<gene>
    <name evidence="3" type="ORF">DWV06_18035</name>
</gene>
<dbReference type="Proteomes" id="UP000255036">
    <property type="component" value="Unassembled WGS sequence"/>
</dbReference>
<keyword evidence="4" id="KW-1185">Reference proteome</keyword>
<comment type="caution">
    <text evidence="3">The sequence shown here is derived from an EMBL/GenBank/DDBJ whole genome shotgun (WGS) entry which is preliminary data.</text>
</comment>
<dbReference type="RefSeq" id="WP_115483614.1">
    <property type="nucleotide sequence ID" value="NZ_QRCT01000051.1"/>
</dbReference>
<protein>
    <recommendedName>
        <fullName evidence="2">BIG2 domain-containing protein</fullName>
    </recommendedName>
</protein>